<keyword evidence="3" id="KW-1185">Reference proteome</keyword>
<evidence type="ECO:0000256" key="1">
    <source>
        <dbReference type="SAM" id="MobiDB-lite"/>
    </source>
</evidence>
<dbReference type="GO" id="GO:0003677">
    <property type="term" value="F:DNA binding"/>
    <property type="evidence" value="ECO:0007669"/>
    <property type="project" value="UniProtKB-KW"/>
</dbReference>
<dbReference type="InterPro" id="IPR004401">
    <property type="entry name" value="YbaB/EbfC"/>
</dbReference>
<evidence type="ECO:0000313" key="3">
    <source>
        <dbReference type="Proteomes" id="UP000294947"/>
    </source>
</evidence>
<comment type="caution">
    <text evidence="2">The sequence shown here is derived from an EMBL/GenBank/DDBJ whole genome shotgun (WGS) entry which is preliminary data.</text>
</comment>
<accession>A0A4R4Z9U1</accession>
<feature type="compositionally biased region" description="Acidic residues" evidence="1">
    <location>
        <begin position="135"/>
        <end position="150"/>
    </location>
</feature>
<dbReference type="Pfam" id="PF02575">
    <property type="entry name" value="YbaB_DNA_bd"/>
    <property type="match status" value="1"/>
</dbReference>
<dbReference type="SUPFAM" id="SSF82607">
    <property type="entry name" value="YbaB-like"/>
    <property type="match status" value="1"/>
</dbReference>
<dbReference type="OrthoDB" id="3695809at2"/>
<dbReference type="InterPro" id="IPR036894">
    <property type="entry name" value="YbaB-like_sf"/>
</dbReference>
<evidence type="ECO:0000313" key="2">
    <source>
        <dbReference type="EMBL" id="TDD54766.1"/>
    </source>
</evidence>
<protein>
    <submittedName>
        <fullName evidence="2">YbaB/EbfC family DNA-binding protein</fullName>
    </submittedName>
</protein>
<dbReference type="Proteomes" id="UP000294947">
    <property type="component" value="Unassembled WGS sequence"/>
</dbReference>
<organism evidence="2 3">
    <name type="scientific">Saccharopolyspora elongata</name>
    <dbReference type="NCBI Taxonomy" id="2530387"/>
    <lineage>
        <taxon>Bacteria</taxon>
        <taxon>Bacillati</taxon>
        <taxon>Actinomycetota</taxon>
        <taxon>Actinomycetes</taxon>
        <taxon>Pseudonocardiales</taxon>
        <taxon>Pseudonocardiaceae</taxon>
        <taxon>Saccharopolyspora</taxon>
    </lineage>
</organism>
<reference evidence="2 3" key="1">
    <citation type="submission" date="2019-03" db="EMBL/GenBank/DDBJ databases">
        <title>Draft genome sequences of novel Actinobacteria.</title>
        <authorList>
            <person name="Sahin N."/>
            <person name="Ay H."/>
            <person name="Saygin H."/>
        </authorList>
    </citation>
    <scope>NUCLEOTIDE SEQUENCE [LARGE SCALE GENOMIC DNA]</scope>
    <source>
        <strain evidence="2 3">7K502</strain>
    </source>
</reference>
<name>A0A4R4Z9U1_9PSEU</name>
<dbReference type="Gene3D" id="3.30.1310.10">
    <property type="entry name" value="Nucleoid-associated protein YbaB-like domain"/>
    <property type="match status" value="1"/>
</dbReference>
<gene>
    <name evidence="2" type="ORF">E1288_05900</name>
</gene>
<dbReference type="RefSeq" id="WP_132481973.1">
    <property type="nucleotide sequence ID" value="NZ_SMKW01000005.1"/>
</dbReference>
<proteinExistence type="predicted"/>
<sequence length="159" mass="17028">MDGNILDPDGARERLAAWKGRIDKLAADTQTMSDRLQQVRATASDPNGLAEVTVDSTGALVGLQLTSRIQRVAPDVVAQAIMATLGDAKNKLADQSQEIIADTVGTESPAARAIADSVERHLRTGPAPEPAAPDSDSDSDSDSEDYDEGYEINTHRERW</sequence>
<dbReference type="EMBL" id="SMKW01000005">
    <property type="protein sequence ID" value="TDD54766.1"/>
    <property type="molecule type" value="Genomic_DNA"/>
</dbReference>
<feature type="region of interest" description="Disordered" evidence="1">
    <location>
        <begin position="117"/>
        <end position="159"/>
    </location>
</feature>
<keyword evidence="2" id="KW-0238">DNA-binding</keyword>
<dbReference type="AlphaFoldDB" id="A0A4R4Z9U1"/>